<feature type="non-terminal residue" evidence="2">
    <location>
        <position position="449"/>
    </location>
</feature>
<gene>
    <name evidence="2" type="ORF">LCGC14_2439080</name>
</gene>
<proteinExistence type="predicted"/>
<comment type="caution">
    <text evidence="2">The sequence shown here is derived from an EMBL/GenBank/DDBJ whole genome shotgun (WGS) entry which is preliminary data.</text>
</comment>
<dbReference type="Gene3D" id="3.40.50.2000">
    <property type="entry name" value="Glycogen Phosphorylase B"/>
    <property type="match status" value="1"/>
</dbReference>
<feature type="domain" description="Spore protein YkvP/CgeB glycosyl transferase-like" evidence="1">
    <location>
        <begin position="297"/>
        <end position="436"/>
    </location>
</feature>
<accession>A0A0F9BJK0</accession>
<evidence type="ECO:0000259" key="1">
    <source>
        <dbReference type="Pfam" id="PF13524"/>
    </source>
</evidence>
<organism evidence="2">
    <name type="scientific">marine sediment metagenome</name>
    <dbReference type="NCBI Taxonomy" id="412755"/>
    <lineage>
        <taxon>unclassified sequences</taxon>
        <taxon>metagenomes</taxon>
        <taxon>ecological metagenomes</taxon>
    </lineage>
</organism>
<dbReference type="AlphaFoldDB" id="A0A0F9BJK0"/>
<dbReference type="InterPro" id="IPR055259">
    <property type="entry name" value="YkvP/CgeB_Glyco_trans-like"/>
</dbReference>
<name>A0A0F9BJK0_9ZZZZ</name>
<dbReference type="Pfam" id="PF13524">
    <property type="entry name" value="Glyco_trans_1_2"/>
    <property type="match status" value="1"/>
</dbReference>
<dbReference type="SUPFAM" id="SSF53756">
    <property type="entry name" value="UDP-Glycosyltransferase/glycogen phosphorylase"/>
    <property type="match status" value="1"/>
</dbReference>
<reference evidence="2" key="1">
    <citation type="journal article" date="2015" name="Nature">
        <title>Complex archaea that bridge the gap between prokaryotes and eukaryotes.</title>
        <authorList>
            <person name="Spang A."/>
            <person name="Saw J.H."/>
            <person name="Jorgensen S.L."/>
            <person name="Zaremba-Niedzwiedzka K."/>
            <person name="Martijn J."/>
            <person name="Lind A.E."/>
            <person name="van Eijk R."/>
            <person name="Schleper C."/>
            <person name="Guy L."/>
            <person name="Ettema T.J."/>
        </authorList>
    </citation>
    <scope>NUCLEOTIDE SEQUENCE</scope>
</reference>
<dbReference type="EMBL" id="LAZR01037486">
    <property type="protein sequence ID" value="KKL22074.1"/>
    <property type="molecule type" value="Genomic_DNA"/>
</dbReference>
<protein>
    <recommendedName>
        <fullName evidence="1">Spore protein YkvP/CgeB glycosyl transferase-like domain-containing protein</fullName>
    </recommendedName>
</protein>
<sequence length="449" mass="53449">MKYHQYGFLTKFKYLLKKDEKELNMGEKEYDLVIFDDMFPHLLASFRFAEFNAYLKEFDKSIIYSRGISIHFNQQKSFKLLLKEYEQKFSQFRNRVFEFDKTIVLKAKLCYMLFAFNANNFLKFMEKNKIPFVFTLYHGELFSIIQNKFFSSLFQYLKKTLLPLLFQVVKNINRRNLHEFFISLVQMYGVYLNQTHYRRLKKVCASKYFRKVIVTQKLAYNYIISLNVCKPSDVKFIYGVVFPIEKYYDISKSKKYYPRDKNTFDICFVAYKYSEKGIGKGYKTFINVARLLCKKYKNIFFHVAGGFNGTEYDISDIKDHIYYYGILDASQFNEFYPAKDIILSSNKPFTRDVNIVDAFPTVSCLEAGSSGVVLFQSDPLNQNIYFKNNEEIVIIQNDPMQIALKIEYYYKNPDKLYQIANNGSKKIRSLFNYNSQIKPRIEVLSKYIK</sequence>
<evidence type="ECO:0000313" key="2">
    <source>
        <dbReference type="EMBL" id="KKL22074.1"/>
    </source>
</evidence>